<dbReference type="GO" id="GO:0016776">
    <property type="term" value="F:phosphotransferase activity, phosphate group as acceptor"/>
    <property type="evidence" value="ECO:0007669"/>
    <property type="project" value="TreeGrafter"/>
</dbReference>
<dbReference type="InterPro" id="IPR040423">
    <property type="entry name" value="PEA_transferase"/>
</dbReference>
<comment type="subcellular location">
    <subcellularLocation>
        <location evidence="1">Cell inner membrane</location>
        <topology evidence="1">Multi-pass membrane protein</topology>
    </subcellularLocation>
</comment>
<dbReference type="PANTHER" id="PTHR30443">
    <property type="entry name" value="INNER MEMBRANE PROTEIN"/>
    <property type="match status" value="1"/>
</dbReference>
<dbReference type="EMBL" id="VYKJ01000004">
    <property type="protein sequence ID" value="KAA9000758.1"/>
    <property type="molecule type" value="Genomic_DNA"/>
</dbReference>
<evidence type="ECO:0000256" key="1">
    <source>
        <dbReference type="ARBA" id="ARBA00004429"/>
    </source>
</evidence>
<feature type="domain" description="Phosphoethanolamine transferase N-terminal" evidence="10">
    <location>
        <begin position="54"/>
        <end position="206"/>
    </location>
</feature>
<proteinExistence type="predicted"/>
<keyword evidence="12" id="KW-1185">Reference proteome</keyword>
<dbReference type="Proteomes" id="UP000335415">
    <property type="component" value="Unassembled WGS sequence"/>
</dbReference>
<evidence type="ECO:0000256" key="8">
    <source>
        <dbReference type="SAM" id="Phobius"/>
    </source>
</evidence>
<dbReference type="Gene3D" id="3.40.720.10">
    <property type="entry name" value="Alkaline Phosphatase, subunit A"/>
    <property type="match status" value="1"/>
</dbReference>
<evidence type="ECO:0000313" key="12">
    <source>
        <dbReference type="Proteomes" id="UP000335415"/>
    </source>
</evidence>
<evidence type="ECO:0000256" key="7">
    <source>
        <dbReference type="ARBA" id="ARBA00023136"/>
    </source>
</evidence>
<evidence type="ECO:0000256" key="5">
    <source>
        <dbReference type="ARBA" id="ARBA00022692"/>
    </source>
</evidence>
<dbReference type="InterPro" id="IPR017850">
    <property type="entry name" value="Alkaline_phosphatase_core_sf"/>
</dbReference>
<dbReference type="AlphaFoldDB" id="A0A5J5G266"/>
<dbReference type="SUPFAM" id="SSF53649">
    <property type="entry name" value="Alkaline phosphatase-like"/>
    <property type="match status" value="1"/>
</dbReference>
<sequence length="539" mass="61037">MVIKIRVNFLALTALIATYFTLVMNVTLFQHFYQILSGLPDKNYGFIITLPFVLFFALLFLFLPFSLKHIMKPFFIILLLLSSVVSYAMMKYNVVFDKTMIENIFETNTAEATSYLSPALLFWVAGSGVAPSVLLLFSRIDYPSSIYYRTGGRILIMLVSALFVGLIAFFYYKDYAFIGRNNHTLNQEIVPASYLYSAGKYINRRYLTSPIPFQKVGEDAQVSRENSRRPNLVIVLLGETARAQNQSLGGYSRPTNEFTAGEPGLFYFRHVTSCGTSTAVSVPCMFSAMTRQGFDDAIARHSDSVMDIMQRAGVATFWLDNDEGCKGACDRIAHDIVRPDSDSALCDGNTCYDEVMLKNIESKIPDDNKDKLLVFHLIGSHGPAYYQRYPQRFRHFLPACERNDIQNCSRQELLNTYDNTLRYTDYVVDAYIKKLKSYANYNVALLYVSDHGESLGEQGIYLHGSPYKIAPEGQTHVPLLLWLSPDYMASQGINGQCLQKAAREQAFSHDNVFHTLLSMLNVRTQVYDRGLDILAPCKK</sequence>
<feature type="transmembrane region" description="Helical" evidence="8">
    <location>
        <begin position="70"/>
        <end position="90"/>
    </location>
</feature>
<feature type="transmembrane region" description="Helical" evidence="8">
    <location>
        <begin position="7"/>
        <end position="32"/>
    </location>
</feature>
<dbReference type="Pfam" id="PF08019">
    <property type="entry name" value="EptA_B_N"/>
    <property type="match status" value="1"/>
</dbReference>
<accession>A0A5J5G266</accession>
<keyword evidence="5 8" id="KW-0812">Transmembrane</keyword>
<protein>
    <submittedName>
        <fullName evidence="11">Phosphoethanolamine--lipid A transferase</fullName>
    </submittedName>
</protein>
<keyword evidence="4 11" id="KW-0808">Transferase</keyword>
<comment type="caution">
    <text evidence="11">The sequence shown here is derived from an EMBL/GenBank/DDBJ whole genome shotgun (WGS) entry which is preliminary data.</text>
</comment>
<evidence type="ECO:0000256" key="4">
    <source>
        <dbReference type="ARBA" id="ARBA00022679"/>
    </source>
</evidence>
<evidence type="ECO:0000259" key="10">
    <source>
        <dbReference type="Pfam" id="PF08019"/>
    </source>
</evidence>
<feature type="transmembrane region" description="Helical" evidence="8">
    <location>
        <begin position="120"/>
        <end position="142"/>
    </location>
</feature>
<gene>
    <name evidence="11" type="ORF">FJU30_10030</name>
</gene>
<keyword evidence="3" id="KW-0997">Cell inner membrane</keyword>
<keyword evidence="2" id="KW-1003">Cell membrane</keyword>
<dbReference type="GO" id="GO:0005886">
    <property type="term" value="C:plasma membrane"/>
    <property type="evidence" value="ECO:0007669"/>
    <property type="project" value="UniProtKB-SubCell"/>
</dbReference>
<feature type="transmembrane region" description="Helical" evidence="8">
    <location>
        <begin position="44"/>
        <end position="63"/>
    </location>
</feature>
<evidence type="ECO:0000256" key="3">
    <source>
        <dbReference type="ARBA" id="ARBA00022519"/>
    </source>
</evidence>
<dbReference type="PANTHER" id="PTHR30443:SF0">
    <property type="entry name" value="PHOSPHOETHANOLAMINE TRANSFERASE EPTA"/>
    <property type="match status" value="1"/>
</dbReference>
<dbReference type="CDD" id="cd16017">
    <property type="entry name" value="LptA"/>
    <property type="match status" value="1"/>
</dbReference>
<evidence type="ECO:0000256" key="6">
    <source>
        <dbReference type="ARBA" id="ARBA00022989"/>
    </source>
</evidence>
<keyword evidence="7 8" id="KW-0472">Membrane</keyword>
<dbReference type="Pfam" id="PF00884">
    <property type="entry name" value="Sulfatase"/>
    <property type="match status" value="1"/>
</dbReference>
<dbReference type="GO" id="GO:0009244">
    <property type="term" value="P:lipopolysaccharide core region biosynthetic process"/>
    <property type="evidence" value="ECO:0007669"/>
    <property type="project" value="TreeGrafter"/>
</dbReference>
<keyword evidence="6 8" id="KW-1133">Transmembrane helix</keyword>
<reference evidence="11 12" key="1">
    <citation type="submission" date="2019-09" db="EMBL/GenBank/DDBJ databases">
        <authorList>
            <person name="Li Y."/>
        </authorList>
    </citation>
    <scope>NUCLEOTIDE SEQUENCE [LARGE SCALE GENOMIC DNA]</scope>
    <source>
        <strain evidence="11 12">L3-3HA</strain>
    </source>
</reference>
<feature type="transmembrane region" description="Helical" evidence="8">
    <location>
        <begin position="154"/>
        <end position="172"/>
    </location>
</feature>
<dbReference type="NCBIfam" id="NF028537">
    <property type="entry name" value="P_eth_NH2_trans"/>
    <property type="match status" value="1"/>
</dbReference>
<evidence type="ECO:0000313" key="11">
    <source>
        <dbReference type="EMBL" id="KAA9000758.1"/>
    </source>
</evidence>
<organism evidence="11 12">
    <name type="scientific">Affinibrenneria salicis</name>
    <dbReference type="NCBI Taxonomy" id="2590031"/>
    <lineage>
        <taxon>Bacteria</taxon>
        <taxon>Pseudomonadati</taxon>
        <taxon>Pseudomonadota</taxon>
        <taxon>Gammaproteobacteria</taxon>
        <taxon>Enterobacterales</taxon>
        <taxon>Pectobacteriaceae</taxon>
        <taxon>Affinibrenneria</taxon>
    </lineage>
</organism>
<evidence type="ECO:0000256" key="2">
    <source>
        <dbReference type="ARBA" id="ARBA00022475"/>
    </source>
</evidence>
<dbReference type="InterPro" id="IPR000917">
    <property type="entry name" value="Sulfatase_N"/>
</dbReference>
<feature type="domain" description="Sulfatase N-terminal" evidence="9">
    <location>
        <begin position="232"/>
        <end position="521"/>
    </location>
</feature>
<dbReference type="InterPro" id="IPR058130">
    <property type="entry name" value="PEA_transf_C"/>
</dbReference>
<evidence type="ECO:0000259" key="9">
    <source>
        <dbReference type="Pfam" id="PF00884"/>
    </source>
</evidence>
<dbReference type="InterPro" id="IPR012549">
    <property type="entry name" value="EptA-like_N"/>
</dbReference>
<name>A0A5J5G266_9GAMM</name>
<dbReference type="OrthoDB" id="9786870at2"/>